<evidence type="ECO:0000313" key="2">
    <source>
        <dbReference type="EMBL" id="NKI89602.1"/>
    </source>
</evidence>
<proteinExistence type="predicted"/>
<dbReference type="RefSeq" id="WP_168673215.1">
    <property type="nucleotide sequence ID" value="NZ_JAAVTK010000005.1"/>
</dbReference>
<name>A0ABX1HKN8_9BACT</name>
<feature type="signal peptide" evidence="1">
    <location>
        <begin position="1"/>
        <end position="21"/>
    </location>
</feature>
<feature type="chain" id="PRO_5047386477" evidence="1">
    <location>
        <begin position="22"/>
        <end position="60"/>
    </location>
</feature>
<gene>
    <name evidence="2" type="ORF">HBN54_002200</name>
</gene>
<protein>
    <submittedName>
        <fullName evidence="2">Uncharacterized protein</fullName>
    </submittedName>
</protein>
<reference evidence="2 3" key="1">
    <citation type="submission" date="2020-03" db="EMBL/GenBank/DDBJ databases">
        <title>Genomic Encyclopedia of Type Strains, Phase IV (KMG-V): Genome sequencing to study the core and pangenomes of soil and plant-associated prokaryotes.</title>
        <authorList>
            <person name="Whitman W."/>
        </authorList>
    </citation>
    <scope>NUCLEOTIDE SEQUENCE [LARGE SCALE GENOMIC DNA]</scope>
    <source>
        <strain evidence="2 3">1B</strain>
    </source>
</reference>
<comment type="caution">
    <text evidence="2">The sequence shown here is derived from an EMBL/GenBank/DDBJ whole genome shotgun (WGS) entry which is preliminary data.</text>
</comment>
<keyword evidence="1" id="KW-0732">Signal</keyword>
<accession>A0ABX1HKN8</accession>
<keyword evidence="3" id="KW-1185">Reference proteome</keyword>
<dbReference type="Proteomes" id="UP000717634">
    <property type="component" value="Unassembled WGS sequence"/>
</dbReference>
<evidence type="ECO:0000313" key="3">
    <source>
        <dbReference type="Proteomes" id="UP000717634"/>
    </source>
</evidence>
<dbReference type="EMBL" id="JAAVTK010000005">
    <property type="protein sequence ID" value="NKI89602.1"/>
    <property type="molecule type" value="Genomic_DNA"/>
</dbReference>
<sequence>MRKQLSLLAGLVLLATHAALAQPTVKEGPAGFDQPKAGVATGRLDSISYPSSIVGPVPPV</sequence>
<organism evidence="2 3">
    <name type="scientific">Hymenobacter artigasi</name>
    <dbReference type="NCBI Taxonomy" id="2719616"/>
    <lineage>
        <taxon>Bacteria</taxon>
        <taxon>Pseudomonadati</taxon>
        <taxon>Bacteroidota</taxon>
        <taxon>Cytophagia</taxon>
        <taxon>Cytophagales</taxon>
        <taxon>Hymenobacteraceae</taxon>
        <taxon>Hymenobacter</taxon>
    </lineage>
</organism>
<evidence type="ECO:0000256" key="1">
    <source>
        <dbReference type="SAM" id="SignalP"/>
    </source>
</evidence>